<dbReference type="InterPro" id="IPR039422">
    <property type="entry name" value="MarR/SlyA-like"/>
</dbReference>
<dbReference type="SUPFAM" id="SSF46785">
    <property type="entry name" value="Winged helix' DNA-binding domain"/>
    <property type="match status" value="1"/>
</dbReference>
<dbReference type="Proteomes" id="UP000326780">
    <property type="component" value="Chromosome"/>
</dbReference>
<feature type="region of interest" description="Disordered" evidence="1">
    <location>
        <begin position="1"/>
        <end position="21"/>
    </location>
</feature>
<dbReference type="GO" id="GO:0003700">
    <property type="term" value="F:DNA-binding transcription factor activity"/>
    <property type="evidence" value="ECO:0007669"/>
    <property type="project" value="InterPro"/>
</dbReference>
<evidence type="ECO:0000259" key="2">
    <source>
        <dbReference type="PROSITE" id="PS50995"/>
    </source>
</evidence>
<evidence type="ECO:0000313" key="4">
    <source>
        <dbReference type="Proteomes" id="UP000326780"/>
    </source>
</evidence>
<dbReference type="InterPro" id="IPR036388">
    <property type="entry name" value="WH-like_DNA-bd_sf"/>
</dbReference>
<dbReference type="PRINTS" id="PR00598">
    <property type="entry name" value="HTHMARR"/>
</dbReference>
<feature type="domain" description="HTH marR-type" evidence="2">
    <location>
        <begin position="26"/>
        <end position="156"/>
    </location>
</feature>
<evidence type="ECO:0000313" key="3">
    <source>
        <dbReference type="EMBL" id="QFZ85157.1"/>
    </source>
</evidence>
<dbReference type="GO" id="GO:0006950">
    <property type="term" value="P:response to stress"/>
    <property type="evidence" value="ECO:0007669"/>
    <property type="project" value="TreeGrafter"/>
</dbReference>
<organism evidence="3 4">
    <name type="scientific">Variovorax paradoxus</name>
    <dbReference type="NCBI Taxonomy" id="34073"/>
    <lineage>
        <taxon>Bacteria</taxon>
        <taxon>Pseudomonadati</taxon>
        <taxon>Pseudomonadota</taxon>
        <taxon>Betaproteobacteria</taxon>
        <taxon>Burkholderiales</taxon>
        <taxon>Comamonadaceae</taxon>
        <taxon>Variovorax</taxon>
    </lineage>
</organism>
<dbReference type="SMART" id="SM00347">
    <property type="entry name" value="HTH_MARR"/>
    <property type="match status" value="1"/>
</dbReference>
<name>A0A5Q0M8I7_VARPD</name>
<proteinExistence type="predicted"/>
<dbReference type="PANTHER" id="PTHR33164">
    <property type="entry name" value="TRANSCRIPTIONAL REGULATOR, MARR FAMILY"/>
    <property type="match status" value="1"/>
</dbReference>
<dbReference type="Gene3D" id="1.10.10.10">
    <property type="entry name" value="Winged helix-like DNA-binding domain superfamily/Winged helix DNA-binding domain"/>
    <property type="match status" value="1"/>
</dbReference>
<dbReference type="EMBL" id="CP045644">
    <property type="protein sequence ID" value="QFZ85157.1"/>
    <property type="molecule type" value="Genomic_DNA"/>
</dbReference>
<dbReference type="PROSITE" id="PS50995">
    <property type="entry name" value="HTH_MARR_2"/>
    <property type="match status" value="1"/>
</dbReference>
<dbReference type="Pfam" id="PF12802">
    <property type="entry name" value="MarR_2"/>
    <property type="match status" value="1"/>
</dbReference>
<feature type="compositionally biased region" description="Polar residues" evidence="1">
    <location>
        <begin position="1"/>
        <end position="10"/>
    </location>
</feature>
<evidence type="ECO:0000256" key="1">
    <source>
        <dbReference type="SAM" id="MobiDB-lite"/>
    </source>
</evidence>
<gene>
    <name evidence="3" type="ORF">GFK26_21550</name>
</gene>
<dbReference type="PANTHER" id="PTHR33164:SF89">
    <property type="entry name" value="MARR FAMILY REGULATORY PROTEIN"/>
    <property type="match status" value="1"/>
</dbReference>
<reference evidence="3 4" key="1">
    <citation type="submission" date="2019-10" db="EMBL/GenBank/DDBJ databases">
        <title>Complete genome sequence of Variovorax paradoxus 5C-2.</title>
        <authorList>
            <person name="Gogoleva N.E."/>
            <person name="Balkin A.S."/>
        </authorList>
    </citation>
    <scope>NUCLEOTIDE SEQUENCE [LARGE SCALE GENOMIC DNA]</scope>
    <source>
        <strain evidence="3 4">5C-2</strain>
    </source>
</reference>
<protein>
    <submittedName>
        <fullName evidence="3">MarR family transcriptional regulator</fullName>
    </submittedName>
</protein>
<sequence>MLKSSLSASAPQAGAEQTPKPSPVLAASMAFAIKRAQVRCDESLARFVDPGISPARFAALLTIGANAGISQVALGGLLNIAGPSVVKVVDDLERRGLVRRAATSDRRVYALHLSESGQIDLKRYQAAFAACEKNIAERLTSKERQQLLELLAKVAPDEA</sequence>
<dbReference type="AlphaFoldDB" id="A0A5Q0M8I7"/>
<dbReference type="InterPro" id="IPR000835">
    <property type="entry name" value="HTH_MarR-typ"/>
</dbReference>
<dbReference type="InterPro" id="IPR036390">
    <property type="entry name" value="WH_DNA-bd_sf"/>
</dbReference>
<accession>A0A5Q0M8I7</accession>